<dbReference type="PIRSF" id="PIRSF000103">
    <property type="entry name" value="HIBADH"/>
    <property type="match status" value="1"/>
</dbReference>
<feature type="domain" description="6-phosphogluconate dehydrogenase NADP-binding" evidence="3">
    <location>
        <begin position="6"/>
        <end position="165"/>
    </location>
</feature>
<name>A0ABX7X0G6_9GAMM</name>
<keyword evidence="2" id="KW-0520">NAD</keyword>
<dbReference type="InterPro" id="IPR006115">
    <property type="entry name" value="6PGDH_NADP-bd"/>
</dbReference>
<protein>
    <submittedName>
        <fullName evidence="5">NAD(P)-dependent oxidoreductase</fullName>
    </submittedName>
</protein>
<dbReference type="Pfam" id="PF03446">
    <property type="entry name" value="NAD_binding_2"/>
    <property type="match status" value="1"/>
</dbReference>
<dbReference type="Gene3D" id="1.10.1040.10">
    <property type="entry name" value="N-(1-d-carboxylethyl)-l-norvaline Dehydrogenase, domain 2"/>
    <property type="match status" value="1"/>
</dbReference>
<evidence type="ECO:0000313" key="5">
    <source>
        <dbReference type="EMBL" id="QTR47354.1"/>
    </source>
</evidence>
<dbReference type="PANTHER" id="PTHR43060">
    <property type="entry name" value="3-HYDROXYISOBUTYRATE DEHYDROGENASE-LIKE 1, MITOCHONDRIAL-RELATED"/>
    <property type="match status" value="1"/>
</dbReference>
<dbReference type="RefSeq" id="WP_210223624.1">
    <property type="nucleotide sequence ID" value="NZ_CP072801.1"/>
</dbReference>
<dbReference type="Proteomes" id="UP000672039">
    <property type="component" value="Chromosome"/>
</dbReference>
<proteinExistence type="predicted"/>
<reference evidence="5 6" key="1">
    <citation type="submission" date="2021-04" db="EMBL/GenBank/DDBJ databases">
        <title>Genomics, taxonomy and metabolism of representatives of sulfur bacteria of the genus Thiothrix: Thiothrix fructosivorans QT, Thiothrix unzii A1T and three new species, Thiothrix subterranea sp. nov., Thiothrix litoralis sp. nov. and 'Candidatus Thiothrix anitrata' sp. nov.</title>
        <authorList>
            <person name="Ravin N.V."/>
            <person name="Smolyakov D."/>
            <person name="Rudenko T.S."/>
            <person name="Mardanov A.V."/>
            <person name="Beletsky A.V."/>
            <person name="Markov N.D."/>
            <person name="Fomenkov A.I."/>
            <person name="Roberts R.J."/>
            <person name="Karnachuk O.V."/>
            <person name="Novikov A."/>
            <person name="Grabovich M.Y."/>
        </authorList>
    </citation>
    <scope>NUCLEOTIDE SEQUENCE [LARGE SCALE GENOMIC DNA]</scope>
    <source>
        <strain evidence="5 6">AS</strain>
    </source>
</reference>
<dbReference type="SUPFAM" id="SSF48179">
    <property type="entry name" value="6-phosphogluconate dehydrogenase C-terminal domain-like"/>
    <property type="match status" value="1"/>
</dbReference>
<dbReference type="InterPro" id="IPR013328">
    <property type="entry name" value="6PGD_dom2"/>
</dbReference>
<evidence type="ECO:0000256" key="1">
    <source>
        <dbReference type="ARBA" id="ARBA00023002"/>
    </source>
</evidence>
<keyword evidence="6" id="KW-1185">Reference proteome</keyword>
<evidence type="ECO:0000313" key="6">
    <source>
        <dbReference type="Proteomes" id="UP000672039"/>
    </source>
</evidence>
<organism evidence="5 6">
    <name type="scientific">Thiothrix litoralis</name>
    <dbReference type="NCBI Taxonomy" id="2891210"/>
    <lineage>
        <taxon>Bacteria</taxon>
        <taxon>Pseudomonadati</taxon>
        <taxon>Pseudomonadota</taxon>
        <taxon>Gammaproteobacteria</taxon>
        <taxon>Thiotrichales</taxon>
        <taxon>Thiotrichaceae</taxon>
        <taxon>Thiothrix</taxon>
    </lineage>
</organism>
<dbReference type="SUPFAM" id="SSF51735">
    <property type="entry name" value="NAD(P)-binding Rossmann-fold domains"/>
    <property type="match status" value="1"/>
</dbReference>
<sequence>MTTQPKIGWIGPGIMGRPMCKHLMKAGFPLAVYARRPETAQELTALGAEFHATPAALAANVDIVISMVSDTPDVEAVLLGENGVIEGGKPGLLVVDMSTISPVATREIATKLAKKGIRMLDAPVSGGDVGAIAATLTIMVGGSADDLTYVRPALETMGKTITHIGDHGAGQLAKACNQLIAAQTVIAVTEAFEMAKAAGVDPAKVRAALLGGFAYSKVLELHGQRILDENFQPGFKAHLHNKDMHIVTDTIAAFGLNLPGTQRAADYMQILVDAGNGELDSSAIAKVVQQNAKAI</sequence>
<dbReference type="InterPro" id="IPR036291">
    <property type="entry name" value="NAD(P)-bd_dom_sf"/>
</dbReference>
<dbReference type="PANTHER" id="PTHR43060:SF15">
    <property type="entry name" value="3-HYDROXYISOBUTYRATE DEHYDROGENASE-LIKE 1, MITOCHONDRIAL-RELATED"/>
    <property type="match status" value="1"/>
</dbReference>
<evidence type="ECO:0000256" key="2">
    <source>
        <dbReference type="ARBA" id="ARBA00023027"/>
    </source>
</evidence>
<dbReference type="Gene3D" id="3.40.50.720">
    <property type="entry name" value="NAD(P)-binding Rossmann-like Domain"/>
    <property type="match status" value="1"/>
</dbReference>
<accession>A0ABX7X0G6</accession>
<dbReference type="Pfam" id="PF14833">
    <property type="entry name" value="NAD_binding_11"/>
    <property type="match status" value="1"/>
</dbReference>
<dbReference type="InterPro" id="IPR008927">
    <property type="entry name" value="6-PGluconate_DH-like_C_sf"/>
</dbReference>
<evidence type="ECO:0000259" key="4">
    <source>
        <dbReference type="Pfam" id="PF14833"/>
    </source>
</evidence>
<gene>
    <name evidence="5" type="ORF">J9253_05300</name>
</gene>
<keyword evidence="1" id="KW-0560">Oxidoreductase</keyword>
<dbReference type="InterPro" id="IPR015815">
    <property type="entry name" value="HIBADH-related"/>
</dbReference>
<feature type="domain" description="3-hydroxyisobutyrate dehydrogenase-like NAD-binding" evidence="4">
    <location>
        <begin position="168"/>
        <end position="287"/>
    </location>
</feature>
<evidence type="ECO:0000259" key="3">
    <source>
        <dbReference type="Pfam" id="PF03446"/>
    </source>
</evidence>
<dbReference type="EMBL" id="CP072801">
    <property type="protein sequence ID" value="QTR47354.1"/>
    <property type="molecule type" value="Genomic_DNA"/>
</dbReference>
<dbReference type="InterPro" id="IPR029154">
    <property type="entry name" value="HIBADH-like_NADP-bd"/>
</dbReference>